<gene>
    <name evidence="1" type="ordered locus">P700755_002394</name>
</gene>
<protein>
    <submittedName>
        <fullName evidence="1">Uncharacterized protein</fullName>
    </submittedName>
</protein>
<organism evidence="1 2">
    <name type="scientific">Psychroflexus torquis (strain ATCC 700755 / CIP 106069 / ACAM 623)</name>
    <dbReference type="NCBI Taxonomy" id="313595"/>
    <lineage>
        <taxon>Bacteria</taxon>
        <taxon>Pseudomonadati</taxon>
        <taxon>Bacteroidota</taxon>
        <taxon>Flavobacteriia</taxon>
        <taxon>Flavobacteriales</taxon>
        <taxon>Flavobacteriaceae</taxon>
        <taxon>Psychroflexus</taxon>
    </lineage>
</organism>
<reference evidence="1" key="2">
    <citation type="submission" date="2012-09" db="EMBL/GenBank/DDBJ databases">
        <title>The complete sequence of Psychroflexus torquis an extreme psychrophile from sea-ice that is stimulated by light.</title>
        <authorList>
            <person name="Feng S."/>
            <person name="Powell S.M."/>
            <person name="Bowman J.P."/>
        </authorList>
    </citation>
    <scope>NUCLEOTIDE SEQUENCE [LARGE SCALE GENOMIC DNA]</scope>
    <source>
        <strain evidence="1">ATCC 700755</strain>
    </source>
</reference>
<accession>K4IH94</accession>
<keyword evidence="2" id="KW-1185">Reference proteome</keyword>
<evidence type="ECO:0000313" key="2">
    <source>
        <dbReference type="Proteomes" id="UP000008514"/>
    </source>
</evidence>
<dbReference type="Proteomes" id="UP000008514">
    <property type="component" value="Chromosome"/>
</dbReference>
<proteinExistence type="predicted"/>
<dbReference type="EMBL" id="CP003879">
    <property type="protein sequence ID" value="AFU69168.1"/>
    <property type="molecule type" value="Genomic_DNA"/>
</dbReference>
<dbReference type="AlphaFoldDB" id="K4IH94"/>
<dbReference type="HOGENOM" id="CLU_165914_0_0_10"/>
<dbReference type="STRING" id="313595.P700755_002394"/>
<evidence type="ECO:0000313" key="1">
    <source>
        <dbReference type="EMBL" id="AFU69168.1"/>
    </source>
</evidence>
<reference evidence="1" key="1">
    <citation type="submission" date="2006-03" db="EMBL/GenBank/DDBJ databases">
        <authorList>
            <person name="Bowman J."/>
            <person name="Ferriera S."/>
            <person name="Johnson J."/>
            <person name="Kravitz S."/>
            <person name="Halpern A."/>
            <person name="Remington K."/>
            <person name="Beeson K."/>
            <person name="Tran B."/>
            <person name="Rogers Y.-H."/>
            <person name="Friedman R."/>
            <person name="Venter J.C."/>
        </authorList>
    </citation>
    <scope>NUCLEOTIDE SEQUENCE [LARGE SCALE GENOMIC DNA]</scope>
    <source>
        <strain evidence="1">ATCC 700755</strain>
    </source>
</reference>
<dbReference type="KEGG" id="ptq:P700755_002394"/>
<sequence>MKNKKMTSIMELNHEGTKLWHINGVRHREDGPAVETWNGNVKEWWLNDLRHREDGPAETNSMSNDWWINGKRHREDGPAIEHWNGFKQWYINDVEYTEQDYKLEMRSRKLKQLL</sequence>
<name>K4IH94_PSYTT</name>